<evidence type="ECO:0000313" key="2">
    <source>
        <dbReference type="Proteomes" id="UP000693972"/>
    </source>
</evidence>
<organism evidence="1">
    <name type="scientific">Gymnodinialimonas phycosphaerae</name>
    <dbReference type="NCBI Taxonomy" id="2841589"/>
    <lineage>
        <taxon>Bacteria</taxon>
        <taxon>Pseudomonadati</taxon>
        <taxon>Pseudomonadota</taxon>
        <taxon>Alphaproteobacteria</taxon>
        <taxon>Rhodobacterales</taxon>
        <taxon>Paracoccaceae</taxon>
        <taxon>Gymnodinialimonas</taxon>
    </lineage>
</organism>
<dbReference type="AlphaFoldDB" id="A0A975YEA9"/>
<accession>A0A975YEA9</accession>
<protein>
    <submittedName>
        <fullName evidence="1">Uncharacterized protein</fullName>
    </submittedName>
</protein>
<dbReference type="EMBL" id="CP078073">
    <property type="protein sequence ID" value="QXL86121.1"/>
    <property type="molecule type" value="Genomic_DNA"/>
</dbReference>
<dbReference type="EMBL" id="JAIMBW010000001">
    <property type="protein sequence ID" value="MBY4893394.1"/>
    <property type="molecule type" value="Genomic_DNA"/>
</dbReference>
<dbReference type="Proteomes" id="UP000693972">
    <property type="component" value="Unassembled WGS sequence"/>
</dbReference>
<name>A0A975YEA9_9RHOB</name>
<sequence length="241" mass="25371">MRCTGVTVLGLGMVVGLCGAPAIAGPWARPAGDVFLSFQISAEEAPSDVMAGLWEPETYLSAYAEVGLGHSLTLGVDLGQGELSRQVVGFVRYSLSAPDATWQFAVDAGLGVRQLGEADAHGLVRLGASLGRGFGGGGDAWYMPMRHQGGWVTLDLVALYDLEVDETILQAEGTLGFSLTDRASLVFSMKAEDWPDSDPLLTASPSFVFQIREGTSLRLGARGALTGSDAVGISLSLWQEF</sequence>
<dbReference type="RefSeq" id="WP_257893085.1">
    <property type="nucleotide sequence ID" value="NZ_JAIMBW010000001.1"/>
</dbReference>
<gene>
    <name evidence="1" type="ORF">KUL25_11525</name>
</gene>
<keyword evidence="2" id="KW-1185">Reference proteome</keyword>
<reference evidence="1 2" key="1">
    <citation type="submission" date="2021-07" db="EMBL/GenBank/DDBJ databases">
        <title>Karlodiniumbacter phycospheric gen. nov., sp. nov., a phycosphere bacterium isolated from karlodinium veneficum.</title>
        <authorList>
            <person name="Peng Y."/>
            <person name="Jiang L."/>
            <person name="Lee J."/>
        </authorList>
    </citation>
    <scope>NUCLEOTIDE SEQUENCE</scope>
    <source>
        <strain evidence="1 2">N5</strain>
    </source>
</reference>
<proteinExistence type="predicted"/>
<evidence type="ECO:0000313" key="1">
    <source>
        <dbReference type="EMBL" id="QXL86121.1"/>
    </source>
</evidence>